<organism evidence="2 3">
    <name type="scientific">Eruca vesicaria subsp. sativa</name>
    <name type="common">Garden rocket</name>
    <name type="synonym">Eruca sativa</name>
    <dbReference type="NCBI Taxonomy" id="29727"/>
    <lineage>
        <taxon>Eukaryota</taxon>
        <taxon>Viridiplantae</taxon>
        <taxon>Streptophyta</taxon>
        <taxon>Embryophyta</taxon>
        <taxon>Tracheophyta</taxon>
        <taxon>Spermatophyta</taxon>
        <taxon>Magnoliopsida</taxon>
        <taxon>eudicotyledons</taxon>
        <taxon>Gunneridae</taxon>
        <taxon>Pentapetalae</taxon>
        <taxon>rosids</taxon>
        <taxon>malvids</taxon>
        <taxon>Brassicales</taxon>
        <taxon>Brassicaceae</taxon>
        <taxon>Brassiceae</taxon>
        <taxon>Eruca</taxon>
    </lineage>
</organism>
<dbReference type="EMBL" id="CAKOAT010313932">
    <property type="protein sequence ID" value="CAH8361740.1"/>
    <property type="molecule type" value="Genomic_DNA"/>
</dbReference>
<proteinExistence type="predicted"/>
<name>A0ABC8KSB0_ERUVS</name>
<reference evidence="2 3" key="1">
    <citation type="submission" date="2022-03" db="EMBL/GenBank/DDBJ databases">
        <authorList>
            <person name="Macdonald S."/>
            <person name="Ahmed S."/>
            <person name="Newling K."/>
        </authorList>
    </citation>
    <scope>NUCLEOTIDE SEQUENCE [LARGE SCALE GENOMIC DNA]</scope>
</reference>
<accession>A0ABC8KSB0</accession>
<sequence length="110" mass="12857">MKIWLTDTKTDEAKDLSWSVFLVCKLGIYDMRWMESFLVDEENKKILCCYLDVEDRTRIYIVGEDTYKNVYIEVSKGSRSRVTPRLLSYVPSLVQIPQVRVILAAKEKGD</sequence>
<keyword evidence="3" id="KW-1185">Reference proteome</keyword>
<dbReference type="InterPro" id="IPR006527">
    <property type="entry name" value="F-box-assoc_dom_typ1"/>
</dbReference>
<feature type="domain" description="F-box associated beta-propeller type 1" evidence="1">
    <location>
        <begin position="1"/>
        <end position="96"/>
    </location>
</feature>
<dbReference type="Pfam" id="PF07734">
    <property type="entry name" value="FBA_1"/>
    <property type="match status" value="1"/>
</dbReference>
<protein>
    <recommendedName>
        <fullName evidence="1">F-box associated beta-propeller type 1 domain-containing protein</fullName>
    </recommendedName>
</protein>
<dbReference type="Proteomes" id="UP001642260">
    <property type="component" value="Unassembled WGS sequence"/>
</dbReference>
<comment type="caution">
    <text evidence="2">The sequence shown here is derived from an EMBL/GenBank/DDBJ whole genome shotgun (WGS) entry which is preliminary data.</text>
</comment>
<evidence type="ECO:0000313" key="3">
    <source>
        <dbReference type="Proteomes" id="UP001642260"/>
    </source>
</evidence>
<evidence type="ECO:0000313" key="2">
    <source>
        <dbReference type="EMBL" id="CAH8361740.1"/>
    </source>
</evidence>
<gene>
    <name evidence="2" type="ORF">ERUC_LOCUS27496</name>
</gene>
<dbReference type="AlphaFoldDB" id="A0ABC8KSB0"/>
<evidence type="ECO:0000259" key="1">
    <source>
        <dbReference type="Pfam" id="PF07734"/>
    </source>
</evidence>